<dbReference type="KEGG" id="sbil:SANBI_003567"/>
<keyword evidence="1" id="KW-0812">Transmembrane</keyword>
<accession>A0AAF0Z3A1</accession>
<gene>
    <name evidence="2" type="ORF">SANBI_003567</name>
</gene>
<keyword evidence="1" id="KW-0472">Membrane</keyword>
<protein>
    <submittedName>
        <fullName evidence="2">Uncharacterized protein</fullName>
    </submittedName>
</protein>
<keyword evidence="3" id="KW-1185">Reference proteome</keyword>
<dbReference type="EMBL" id="CP138359">
    <property type="protein sequence ID" value="WPF82223.1"/>
    <property type="molecule type" value="Genomic_DNA"/>
</dbReference>
<evidence type="ECO:0000313" key="2">
    <source>
        <dbReference type="EMBL" id="WPF82223.1"/>
    </source>
</evidence>
<dbReference type="AlphaFoldDB" id="A0AAF0Z3A1"/>
<organism evidence="2 3">
    <name type="scientific">Sanguibacter biliveldensis</name>
    <dbReference type="NCBI Taxonomy" id="3030830"/>
    <lineage>
        <taxon>Bacteria</taxon>
        <taxon>Bacillati</taxon>
        <taxon>Actinomycetota</taxon>
        <taxon>Actinomycetes</taxon>
        <taxon>Micrococcales</taxon>
        <taxon>Sanguibacteraceae</taxon>
        <taxon>Sanguibacter</taxon>
    </lineage>
</organism>
<sequence length="245" mass="26490">MTTPGGAAHETDDRPPRRRWVTGPRITAVVLLLVVVTIIVSERPRPGVFYDVVWARVQGIGDLVDWGKTFENRQLAADLAREAAGWSGVRRVGWPDVQGVDGDMARLDTQVATFTVVVDPEDGSVEQLARKAFDQSLAAAEAGVRLDVTLQVDDVTLVVSDTAGRDLDEAVDIVQEIREDPRFGQARVSLASFPSAFEDPEAFFSVTARTVEVDDVEHAGAELCDHVEAVRPAAQRCFVGGPGKG</sequence>
<name>A0AAF0Z3A1_9MICO</name>
<feature type="transmembrane region" description="Helical" evidence="1">
    <location>
        <begin position="20"/>
        <end position="40"/>
    </location>
</feature>
<dbReference type="Proteomes" id="UP001304340">
    <property type="component" value="Chromosome"/>
</dbReference>
<reference evidence="3" key="1">
    <citation type="submission" date="2023-11" db="EMBL/GenBank/DDBJ databases">
        <authorList>
            <person name="Helweg L.P."/>
            <person name="Kiel A."/>
            <person name="Hitz F."/>
            <person name="Ruckert-Reed C."/>
            <person name="Busche T."/>
            <person name="Kaltschmidt B."/>
            <person name="Kaltschmidt C."/>
        </authorList>
    </citation>
    <scope>NUCLEOTIDE SEQUENCE [LARGE SCALE GENOMIC DNA]</scope>
    <source>
        <strain evidence="3">4.1</strain>
    </source>
</reference>
<proteinExistence type="predicted"/>
<dbReference type="RefSeq" id="WP_319157445.1">
    <property type="nucleotide sequence ID" value="NZ_CP138359.1"/>
</dbReference>
<evidence type="ECO:0000313" key="3">
    <source>
        <dbReference type="Proteomes" id="UP001304340"/>
    </source>
</evidence>
<keyword evidence="1" id="KW-1133">Transmembrane helix</keyword>
<evidence type="ECO:0000256" key="1">
    <source>
        <dbReference type="SAM" id="Phobius"/>
    </source>
</evidence>